<evidence type="ECO:0000256" key="2">
    <source>
        <dbReference type="SAM" id="SignalP"/>
    </source>
</evidence>
<gene>
    <name evidence="4" type="ORF">SAMN05216241_101312</name>
</gene>
<feature type="compositionally biased region" description="Low complexity" evidence="1">
    <location>
        <begin position="147"/>
        <end position="157"/>
    </location>
</feature>
<dbReference type="PANTHER" id="PTHR10900">
    <property type="entry name" value="PERIOSTIN-RELATED"/>
    <property type="match status" value="1"/>
</dbReference>
<feature type="signal peptide" evidence="2">
    <location>
        <begin position="1"/>
        <end position="21"/>
    </location>
</feature>
<proteinExistence type="predicted"/>
<dbReference type="SMART" id="SM00554">
    <property type="entry name" value="FAS1"/>
    <property type="match status" value="1"/>
</dbReference>
<feature type="chain" id="PRO_5011517708" evidence="2">
    <location>
        <begin position="22"/>
        <end position="235"/>
    </location>
</feature>
<dbReference type="Pfam" id="PF02469">
    <property type="entry name" value="Fasciclin"/>
    <property type="match status" value="2"/>
</dbReference>
<dbReference type="PROSITE" id="PS50213">
    <property type="entry name" value="FAS1"/>
    <property type="match status" value="1"/>
</dbReference>
<feature type="domain" description="FAS1" evidence="3">
    <location>
        <begin position="24"/>
        <end position="204"/>
    </location>
</feature>
<reference evidence="4 5" key="1">
    <citation type="submission" date="2016-10" db="EMBL/GenBank/DDBJ databases">
        <authorList>
            <person name="de Groot N.N."/>
        </authorList>
    </citation>
    <scope>NUCLEOTIDE SEQUENCE [LARGE SCALE GENOMIC DNA]</scope>
    <source>
        <strain evidence="4 5">DSM 25584</strain>
    </source>
</reference>
<sequence length="235" mass="24253">MLRKLALTTALTASMTTAAMAGEMKDVVDTAAGDERFSTLVEAVKAAELGETLKGEGPFTVFAPTNEAFEQLPEGELDSLLSAENQDQLRDILTYHVVSGQKLMSSDIAGSRQNVASVQGAELRIDASGAGAEGASATEGTAEEGMEGASAEAGAEGETAEGGTEGVAAEGAPEGGAVTVNDAQVVEADIEASNGVIHAIDGVLNPRAQVGEMPEEGEEMQEEEMQDEEMQEEEM</sequence>
<accession>A0A1G7LMQ9</accession>
<dbReference type="SUPFAM" id="SSF82153">
    <property type="entry name" value="FAS1 domain"/>
    <property type="match status" value="1"/>
</dbReference>
<organism evidence="4 5">
    <name type="scientific">Limimonas halophila</name>
    <dbReference type="NCBI Taxonomy" id="1082479"/>
    <lineage>
        <taxon>Bacteria</taxon>
        <taxon>Pseudomonadati</taxon>
        <taxon>Pseudomonadota</taxon>
        <taxon>Alphaproteobacteria</taxon>
        <taxon>Rhodospirillales</taxon>
        <taxon>Rhodovibrionaceae</taxon>
        <taxon>Limimonas</taxon>
    </lineage>
</organism>
<name>A0A1G7LMQ9_9PROT</name>
<dbReference type="STRING" id="1082479.SAMN05216241_101312"/>
<dbReference type="Proteomes" id="UP000199415">
    <property type="component" value="Unassembled WGS sequence"/>
</dbReference>
<dbReference type="PANTHER" id="PTHR10900:SF77">
    <property type="entry name" value="FI19380P1"/>
    <property type="match status" value="1"/>
</dbReference>
<keyword evidence="2" id="KW-0732">Signal</keyword>
<feature type="compositionally biased region" description="Acidic residues" evidence="1">
    <location>
        <begin position="213"/>
        <end position="235"/>
    </location>
</feature>
<dbReference type="FunFam" id="2.30.180.10:FF:000032">
    <property type="entry name" value="Fasciclin domain-containing protein, putative"/>
    <property type="match status" value="1"/>
</dbReference>
<protein>
    <submittedName>
        <fullName evidence="4">Uncaracterized surface protein containing fasciclin (FAS1) repeats</fullName>
    </submittedName>
</protein>
<evidence type="ECO:0000256" key="1">
    <source>
        <dbReference type="SAM" id="MobiDB-lite"/>
    </source>
</evidence>
<evidence type="ECO:0000313" key="5">
    <source>
        <dbReference type="Proteomes" id="UP000199415"/>
    </source>
</evidence>
<feature type="region of interest" description="Disordered" evidence="1">
    <location>
        <begin position="211"/>
        <end position="235"/>
    </location>
</feature>
<feature type="compositionally biased region" description="Low complexity" evidence="1">
    <location>
        <begin position="128"/>
        <end position="140"/>
    </location>
</feature>
<evidence type="ECO:0000259" key="3">
    <source>
        <dbReference type="PROSITE" id="PS50213"/>
    </source>
</evidence>
<feature type="region of interest" description="Disordered" evidence="1">
    <location>
        <begin position="128"/>
        <end position="174"/>
    </location>
</feature>
<dbReference type="EMBL" id="FNCE01000001">
    <property type="protein sequence ID" value="SDF50802.1"/>
    <property type="molecule type" value="Genomic_DNA"/>
</dbReference>
<dbReference type="InterPro" id="IPR000782">
    <property type="entry name" value="FAS1_domain"/>
</dbReference>
<dbReference type="Gene3D" id="2.30.180.10">
    <property type="entry name" value="FAS1 domain"/>
    <property type="match status" value="1"/>
</dbReference>
<evidence type="ECO:0000313" key="4">
    <source>
        <dbReference type="EMBL" id="SDF50802.1"/>
    </source>
</evidence>
<dbReference type="AlphaFoldDB" id="A0A1G7LMQ9"/>
<dbReference type="InterPro" id="IPR050904">
    <property type="entry name" value="Adhesion/Biosynth-related"/>
</dbReference>
<dbReference type="InterPro" id="IPR036378">
    <property type="entry name" value="FAS1_dom_sf"/>
</dbReference>
<keyword evidence="5" id="KW-1185">Reference proteome</keyword>